<evidence type="ECO:0000256" key="1">
    <source>
        <dbReference type="SAM" id="Phobius"/>
    </source>
</evidence>
<accession>A0A4Y6I6D0</accession>
<dbReference type="AlphaFoldDB" id="A0A4Y6I6D0"/>
<keyword evidence="1" id="KW-0812">Transmembrane</keyword>
<keyword evidence="3" id="KW-1185">Reference proteome</keyword>
<reference evidence="2 3" key="1">
    <citation type="submission" date="2019-06" db="EMBL/GenBank/DDBJ databases">
        <title>Mycoplasma nasistruthionis sp. nov. str Ms03.</title>
        <authorList>
            <person name="Botes A."/>
        </authorList>
    </citation>
    <scope>NUCLEOTIDE SEQUENCE [LARGE SCALE GENOMIC DNA]</scope>
    <source>
        <strain evidence="2 3">Ms03</strain>
    </source>
</reference>
<keyword evidence="1" id="KW-1133">Transmembrane helix</keyword>
<sequence>MKNKFINLVFINFKRLVTDLHKQDLNPNFSFKNNDEYIEFIFQKLNSLSSSSKQQQFIKTFENQDIDTYDFSDPFLAKGMDLLTNNSKSPIFKYLNDDNFQIQLMPDYSFVILQKFNNKTNNNTKLFDWIKTFLTHLISNQIIDSFNYKNTLISRYTRLKTLKVVNCALIENDLSSFEIEKWYKQNKFCYLSNQDESINLEMFYKQLFWIESYYLRQSYLTARLDTIDTSNISKENNILFQVFDIQTMQDSIQIPKTIFPSFSNKFNDLFQQIENKMSSLNISKENKSYKIKFRQEVVASAVIFGTAFLSLTGLLQVCTWIYERAYGYISENNYSVYIIDKNWWIVLILAIVFSVIIFLGSISYFFFRLSKALIIRKQEKTAIKYERQLKLLRNEFDVNLSPYFANKQGFELNRVVEFNKIINKLTK</sequence>
<evidence type="ECO:0000313" key="3">
    <source>
        <dbReference type="Proteomes" id="UP000315201"/>
    </source>
</evidence>
<feature type="transmembrane region" description="Helical" evidence="1">
    <location>
        <begin position="342"/>
        <end position="367"/>
    </location>
</feature>
<dbReference type="Proteomes" id="UP000315201">
    <property type="component" value="Chromosome"/>
</dbReference>
<keyword evidence="1" id="KW-0472">Membrane</keyword>
<feature type="transmembrane region" description="Helical" evidence="1">
    <location>
        <begin position="297"/>
        <end position="322"/>
    </location>
</feature>
<evidence type="ECO:0000313" key="2">
    <source>
        <dbReference type="EMBL" id="QDF65195.1"/>
    </source>
</evidence>
<organism evidence="2 3">
    <name type="scientific">Mycoplasma nasistruthionis</name>
    <dbReference type="NCBI Taxonomy" id="353852"/>
    <lineage>
        <taxon>Bacteria</taxon>
        <taxon>Bacillati</taxon>
        <taxon>Mycoplasmatota</taxon>
        <taxon>Mollicutes</taxon>
        <taxon>Mycoplasmataceae</taxon>
        <taxon>Mycoplasma</taxon>
    </lineage>
</organism>
<gene>
    <name evidence="2" type="ORF">FIV53_02775</name>
</gene>
<dbReference type="RefSeq" id="WP_208664742.1">
    <property type="nucleotide sequence ID" value="NZ_CP041147.1"/>
</dbReference>
<protein>
    <submittedName>
        <fullName evidence="2">Uncharacterized protein</fullName>
    </submittedName>
</protein>
<proteinExistence type="predicted"/>
<dbReference type="EMBL" id="CP041147">
    <property type="protein sequence ID" value="QDF65195.1"/>
    <property type="molecule type" value="Genomic_DNA"/>
</dbReference>
<name>A0A4Y6I6D0_9MOLU</name>